<feature type="compositionally biased region" description="Polar residues" evidence="2">
    <location>
        <begin position="487"/>
        <end position="505"/>
    </location>
</feature>
<feature type="compositionally biased region" description="Low complexity" evidence="2">
    <location>
        <begin position="165"/>
        <end position="176"/>
    </location>
</feature>
<feature type="coiled-coil region" evidence="1">
    <location>
        <begin position="284"/>
        <end position="399"/>
    </location>
</feature>
<proteinExistence type="predicted"/>
<keyword evidence="1" id="KW-0175">Coiled coil</keyword>
<dbReference type="EMBL" id="BQXS01012223">
    <property type="protein sequence ID" value="GKT20419.1"/>
    <property type="molecule type" value="Genomic_DNA"/>
</dbReference>
<comment type="caution">
    <text evidence="3">The sequence shown here is derived from an EMBL/GenBank/DDBJ whole genome shotgun (WGS) entry which is preliminary data.</text>
</comment>
<feature type="region of interest" description="Disordered" evidence="2">
    <location>
        <begin position="165"/>
        <end position="198"/>
    </location>
</feature>
<gene>
    <name evidence="3" type="ORF">ADUPG1_011720</name>
</gene>
<feature type="non-terminal residue" evidence="3">
    <location>
        <position position="799"/>
    </location>
</feature>
<feature type="region of interest" description="Disordered" evidence="2">
    <location>
        <begin position="449"/>
        <end position="509"/>
    </location>
</feature>
<name>A0ABQ5JWV3_9EUKA</name>
<evidence type="ECO:0000313" key="3">
    <source>
        <dbReference type="EMBL" id="GKT20419.1"/>
    </source>
</evidence>
<feature type="coiled-coil region" evidence="1">
    <location>
        <begin position="638"/>
        <end position="665"/>
    </location>
</feature>
<feature type="region of interest" description="Disordered" evidence="2">
    <location>
        <begin position="219"/>
        <end position="253"/>
    </location>
</feature>
<reference evidence="3" key="1">
    <citation type="submission" date="2022-03" db="EMBL/GenBank/DDBJ databases">
        <title>Draft genome sequence of Aduncisulcus paluster, a free-living microaerophilic Fornicata.</title>
        <authorList>
            <person name="Yuyama I."/>
            <person name="Kume K."/>
            <person name="Tamura T."/>
            <person name="Inagaki Y."/>
            <person name="Hashimoto T."/>
        </authorList>
    </citation>
    <scope>NUCLEOTIDE SEQUENCE</scope>
    <source>
        <strain evidence="3">NY0171</strain>
    </source>
</reference>
<evidence type="ECO:0000313" key="4">
    <source>
        <dbReference type="Proteomes" id="UP001057375"/>
    </source>
</evidence>
<organism evidence="3 4">
    <name type="scientific">Aduncisulcus paluster</name>
    <dbReference type="NCBI Taxonomy" id="2918883"/>
    <lineage>
        <taxon>Eukaryota</taxon>
        <taxon>Metamonada</taxon>
        <taxon>Carpediemonas-like organisms</taxon>
        <taxon>Aduncisulcus</taxon>
    </lineage>
</organism>
<sequence length="799" mass="91248">MKKPKTIIDGFKTALEAEFANSFIQKCKGDFSWDRYSVNHTSFLKTIIPSVGHEVISSLQRVQALPQQIKVIDPSSYLLSTDNVSPLVILTGKQRKLVKTVIFHRLKTVTVPSGESLFSQSSINRVVNAVLTQVFFQAPTNLQATTTAAVVAAAKSTSLLASSRSSLVPVPPSTRRTPGMSRGSRASLAAERVRDKERKMQEKIKQIYGSSARVSFHKVSAKKKGRSLGDSNPSKSEVSDLGETEHVDSDSQVDQVEELVKLKIDLEHKVEVLSGQLQTSSTAHSKQKEQIISLQRMVSDLEHQLKESEDKNSQAEHRLKNLEKQAAGGSGELIMELEAEIRRLRMKLFSTESTRETSTQTRISNQFLEEEERKLKLELSEAHKTIAAYRRDLDLLRVEMLKEAEAKDEAGIGSLLYRSQSIAKNTAPIPDVDDHSAVNGSAMIVDSVPSPLSSSHTHSVALSARESKGISTDTAESDLPTDPAFYTHSSPHSPLQSPRGQTGKSKGSKKMYTVEQKKMMQYVSQTEKRCVELEKTVIELRETIQKKTMNELKLEYMLERAKQKESTINNAQEAFSSRLDELETQEHTLAERRGQVTEVEEGVAAVVAAQTQLVQQNNERQKVLEDYAMRLSDEEGRLAVIRDELERERLIIKDLRESLRDEIKQEVRREYRQEIDHVRLEEDAEVRKMGMVAQLEQQLEEEKEKVRNERMELWRLRETMEKRDLDLEDRERQVRAYERSMEEKNKELRIREEERVKQLAVWQEEEVARHNKELEEKIALEKQRKQEEIDRLEQEKELD</sequence>
<feature type="compositionally biased region" description="Polar residues" evidence="2">
    <location>
        <begin position="450"/>
        <end position="460"/>
    </location>
</feature>
<evidence type="ECO:0000256" key="2">
    <source>
        <dbReference type="SAM" id="MobiDB-lite"/>
    </source>
</evidence>
<dbReference type="Proteomes" id="UP001057375">
    <property type="component" value="Unassembled WGS sequence"/>
</dbReference>
<feature type="coiled-coil region" evidence="1">
    <location>
        <begin position="523"/>
        <end position="574"/>
    </location>
</feature>
<evidence type="ECO:0000256" key="1">
    <source>
        <dbReference type="SAM" id="Coils"/>
    </source>
</evidence>
<protein>
    <submittedName>
        <fullName evidence="3">Uncharacterized protein</fullName>
    </submittedName>
</protein>
<keyword evidence="4" id="KW-1185">Reference proteome</keyword>
<accession>A0ABQ5JWV3</accession>
<feature type="coiled-coil region" evidence="1">
    <location>
        <begin position="689"/>
        <end position="798"/>
    </location>
</feature>